<feature type="region of interest" description="Disordered" evidence="2">
    <location>
        <begin position="1"/>
        <end position="20"/>
    </location>
</feature>
<dbReference type="PANTHER" id="PTHR30204:SF93">
    <property type="entry name" value="HTH MERR-TYPE DOMAIN-CONTAINING PROTEIN"/>
    <property type="match status" value="1"/>
</dbReference>
<feature type="domain" description="HTH merR-type" evidence="3">
    <location>
        <begin position="22"/>
        <end position="90"/>
    </location>
</feature>
<dbReference type="Gene3D" id="1.10.1660.10">
    <property type="match status" value="1"/>
</dbReference>
<evidence type="ECO:0000256" key="2">
    <source>
        <dbReference type="SAM" id="MobiDB-lite"/>
    </source>
</evidence>
<dbReference type="SMART" id="SM00422">
    <property type="entry name" value="HTH_MERR"/>
    <property type="match status" value="1"/>
</dbReference>
<dbReference type="SUPFAM" id="SSF46955">
    <property type="entry name" value="Putative DNA-binding domain"/>
    <property type="match status" value="1"/>
</dbReference>
<dbReference type="GO" id="GO:0003677">
    <property type="term" value="F:DNA binding"/>
    <property type="evidence" value="ECO:0007669"/>
    <property type="project" value="UniProtKB-KW"/>
</dbReference>
<keyword evidence="5" id="KW-1185">Reference proteome</keyword>
<gene>
    <name evidence="4" type="ORF">J2S59_000483</name>
</gene>
<proteinExistence type="predicted"/>
<organism evidence="4 5">
    <name type="scientific">Nocardioides massiliensis</name>
    <dbReference type="NCBI Taxonomy" id="1325935"/>
    <lineage>
        <taxon>Bacteria</taxon>
        <taxon>Bacillati</taxon>
        <taxon>Actinomycetota</taxon>
        <taxon>Actinomycetes</taxon>
        <taxon>Propionibacteriales</taxon>
        <taxon>Nocardioidaceae</taxon>
        <taxon>Nocardioides</taxon>
    </lineage>
</organism>
<dbReference type="InterPro" id="IPR000551">
    <property type="entry name" value="MerR-type_HTH_dom"/>
</dbReference>
<evidence type="ECO:0000313" key="4">
    <source>
        <dbReference type="EMBL" id="MDP9820674.1"/>
    </source>
</evidence>
<dbReference type="PRINTS" id="PR00040">
    <property type="entry name" value="HTHMERR"/>
</dbReference>
<protein>
    <submittedName>
        <fullName evidence="4">DNA-binding transcriptional MerR regulator</fullName>
    </submittedName>
</protein>
<comment type="caution">
    <text evidence="4">The sequence shown here is derived from an EMBL/GenBank/DDBJ whole genome shotgun (WGS) entry which is preliminary data.</text>
</comment>
<evidence type="ECO:0000313" key="5">
    <source>
        <dbReference type="Proteomes" id="UP001240447"/>
    </source>
</evidence>
<reference evidence="4 5" key="1">
    <citation type="submission" date="2023-07" db="EMBL/GenBank/DDBJ databases">
        <title>Sequencing the genomes of 1000 actinobacteria strains.</title>
        <authorList>
            <person name="Klenk H.-P."/>
        </authorList>
    </citation>
    <scope>NUCLEOTIDE SEQUENCE [LARGE SCALE GENOMIC DNA]</scope>
    <source>
        <strain evidence="4 5">GD13</strain>
    </source>
</reference>
<dbReference type="PROSITE" id="PS50937">
    <property type="entry name" value="HTH_MERR_2"/>
    <property type="match status" value="1"/>
</dbReference>
<keyword evidence="1 4" id="KW-0238">DNA-binding</keyword>
<dbReference type="InterPro" id="IPR047057">
    <property type="entry name" value="MerR_fam"/>
</dbReference>
<accession>A0ABT9NJU2</accession>
<dbReference type="Proteomes" id="UP001240447">
    <property type="component" value="Unassembled WGS sequence"/>
</dbReference>
<evidence type="ECO:0000256" key="1">
    <source>
        <dbReference type="ARBA" id="ARBA00023125"/>
    </source>
</evidence>
<name>A0ABT9NJU2_9ACTN</name>
<evidence type="ECO:0000259" key="3">
    <source>
        <dbReference type="PROSITE" id="PS50937"/>
    </source>
</evidence>
<dbReference type="PANTHER" id="PTHR30204">
    <property type="entry name" value="REDOX-CYCLING DRUG-SENSING TRANSCRIPTIONAL ACTIVATOR SOXR"/>
    <property type="match status" value="1"/>
</dbReference>
<sequence length="272" mass="29364">MNAATERPGDRAAGGTAGRGDHLTVDQLAAAVGMTVRNVRAYASRGLLSPPRLVGRTGYYGPEHVNRLRLIRDLLERGYTLAAIEQALERNPQLSDAHVLDLMNTLAHPLGRPEEPEDIDEKLLTHLAGVDHDPDFVQSLVDIGLLERVGPTTVRMHRPVLVRAGAQALALGMERDSVLSLWAQISEHLHAVAQAAVQTYRDEIWRPFSEAGLPEEQWPAMLSSIESILPVVSQAVLAIFRDELSSVVEEAMGEEIAALGGSDEAGGEVGTA</sequence>
<dbReference type="RefSeq" id="WP_306824770.1">
    <property type="nucleotide sequence ID" value="NZ_JAUSQM010000001.1"/>
</dbReference>
<dbReference type="Pfam" id="PF13411">
    <property type="entry name" value="MerR_1"/>
    <property type="match status" value="1"/>
</dbReference>
<dbReference type="EMBL" id="JAUSQM010000001">
    <property type="protein sequence ID" value="MDP9820674.1"/>
    <property type="molecule type" value="Genomic_DNA"/>
</dbReference>
<dbReference type="InterPro" id="IPR009061">
    <property type="entry name" value="DNA-bd_dom_put_sf"/>
</dbReference>